<dbReference type="EMBL" id="UINC01054445">
    <property type="protein sequence ID" value="SVB72164.1"/>
    <property type="molecule type" value="Genomic_DNA"/>
</dbReference>
<dbReference type="AlphaFoldDB" id="A0A382GBZ8"/>
<protein>
    <submittedName>
        <fullName evidence="1">Uncharacterized protein</fullName>
    </submittedName>
</protein>
<reference evidence="1" key="1">
    <citation type="submission" date="2018-05" db="EMBL/GenBank/DDBJ databases">
        <authorList>
            <person name="Lanie J.A."/>
            <person name="Ng W.-L."/>
            <person name="Kazmierczak K.M."/>
            <person name="Andrzejewski T.M."/>
            <person name="Davidsen T.M."/>
            <person name="Wayne K.J."/>
            <person name="Tettelin H."/>
            <person name="Glass J.I."/>
            <person name="Rusch D."/>
            <person name="Podicherti R."/>
            <person name="Tsui H.-C.T."/>
            <person name="Winkler M.E."/>
        </authorList>
    </citation>
    <scope>NUCLEOTIDE SEQUENCE</scope>
</reference>
<name>A0A382GBZ8_9ZZZZ</name>
<sequence length="43" mass="4896">MTTPSGKTLYSMRMSKSFRAVITIEGDFIRFVSLHPDHDSAYT</sequence>
<gene>
    <name evidence="1" type="ORF">METZ01_LOCUS225018</name>
</gene>
<evidence type="ECO:0000313" key="1">
    <source>
        <dbReference type="EMBL" id="SVB72164.1"/>
    </source>
</evidence>
<accession>A0A382GBZ8</accession>
<proteinExistence type="predicted"/>
<organism evidence="1">
    <name type="scientific">marine metagenome</name>
    <dbReference type="NCBI Taxonomy" id="408172"/>
    <lineage>
        <taxon>unclassified sequences</taxon>
        <taxon>metagenomes</taxon>
        <taxon>ecological metagenomes</taxon>
    </lineage>
</organism>